<dbReference type="Ensembl" id="ENSSANT00000075515.1">
    <property type="protein sequence ID" value="ENSSANP00000071028.1"/>
    <property type="gene ID" value="ENSSANG00000035470.1"/>
</dbReference>
<dbReference type="GO" id="GO:0007155">
    <property type="term" value="P:cell adhesion"/>
    <property type="evidence" value="ECO:0007669"/>
    <property type="project" value="UniProtKB-KW"/>
</dbReference>
<evidence type="ECO:0000313" key="8">
    <source>
        <dbReference type="Ensembl" id="ENSSANP00000071028.1"/>
    </source>
</evidence>
<protein>
    <submittedName>
        <fullName evidence="8">Ninjurin-2-like</fullName>
    </submittedName>
</protein>
<evidence type="ECO:0000256" key="7">
    <source>
        <dbReference type="SAM" id="Phobius"/>
    </source>
</evidence>
<proteinExistence type="inferred from homology"/>
<comment type="subcellular location">
    <subcellularLocation>
        <location evidence="1">Membrane</location>
        <topology evidence="1">Multi-pass membrane protein</topology>
    </subcellularLocation>
</comment>
<dbReference type="PANTHER" id="PTHR12316:SF26">
    <property type="entry name" value="NINJURIN-2"/>
    <property type="match status" value="1"/>
</dbReference>
<evidence type="ECO:0000256" key="2">
    <source>
        <dbReference type="ARBA" id="ARBA00008141"/>
    </source>
</evidence>
<evidence type="ECO:0000256" key="1">
    <source>
        <dbReference type="ARBA" id="ARBA00004141"/>
    </source>
</evidence>
<keyword evidence="6 7" id="KW-0472">Membrane</keyword>
<evidence type="ECO:0000256" key="4">
    <source>
        <dbReference type="ARBA" id="ARBA00022889"/>
    </source>
</evidence>
<keyword evidence="9" id="KW-1185">Reference proteome</keyword>
<keyword evidence="4" id="KW-0130">Cell adhesion</keyword>
<dbReference type="GO" id="GO:0016020">
    <property type="term" value="C:membrane"/>
    <property type="evidence" value="ECO:0007669"/>
    <property type="project" value="UniProtKB-SubCell"/>
</dbReference>
<keyword evidence="5 7" id="KW-1133">Transmembrane helix</keyword>
<dbReference type="Proteomes" id="UP000472260">
    <property type="component" value="Unassembled WGS sequence"/>
</dbReference>
<feature type="transmembrane region" description="Helical" evidence="7">
    <location>
        <begin position="71"/>
        <end position="96"/>
    </location>
</feature>
<sequence length="194" mass="21971">MFNVSSVQHWTFYVMLTPRQAPGAGNTQRPFNMNHYATKKSAAQSMLDVALLMANSSQLKTVLHSGAQHRFYAPLIALISLSISLQVAVGLLLIFIVKYDLNDVKIQPRLNTMNDAATVFVFFTVLINIFITALGFESGGSSIKYCSPYEYVRTVFTYLHTRSFIHCNSQKRFSAILLSHTDNIMYVFLWIRSL</sequence>
<comment type="similarity">
    <text evidence="2">Belongs to the ninjurin family.</text>
</comment>
<reference evidence="8" key="2">
    <citation type="submission" date="2025-09" db="UniProtKB">
        <authorList>
            <consortium name="Ensembl"/>
        </authorList>
    </citation>
    <scope>IDENTIFICATION</scope>
</reference>
<name>A0A671QQI1_9TELE</name>
<dbReference type="AlphaFoldDB" id="A0A671QQI1"/>
<dbReference type="PANTHER" id="PTHR12316">
    <property type="entry name" value="NINJURIN-RELATED"/>
    <property type="match status" value="1"/>
</dbReference>
<dbReference type="Pfam" id="PF04923">
    <property type="entry name" value="Ninjurin"/>
    <property type="match status" value="1"/>
</dbReference>
<feature type="transmembrane region" description="Helical" evidence="7">
    <location>
        <begin position="116"/>
        <end position="136"/>
    </location>
</feature>
<organism evidence="8 9">
    <name type="scientific">Sinocyclocheilus anshuiensis</name>
    <dbReference type="NCBI Taxonomy" id="1608454"/>
    <lineage>
        <taxon>Eukaryota</taxon>
        <taxon>Metazoa</taxon>
        <taxon>Chordata</taxon>
        <taxon>Craniata</taxon>
        <taxon>Vertebrata</taxon>
        <taxon>Euteleostomi</taxon>
        <taxon>Actinopterygii</taxon>
        <taxon>Neopterygii</taxon>
        <taxon>Teleostei</taxon>
        <taxon>Ostariophysi</taxon>
        <taxon>Cypriniformes</taxon>
        <taxon>Cyprinidae</taxon>
        <taxon>Cyprininae</taxon>
        <taxon>Sinocyclocheilus</taxon>
    </lineage>
</organism>
<keyword evidence="3 7" id="KW-0812">Transmembrane</keyword>
<evidence type="ECO:0000256" key="5">
    <source>
        <dbReference type="ARBA" id="ARBA00022989"/>
    </source>
</evidence>
<reference evidence="8" key="1">
    <citation type="submission" date="2025-08" db="UniProtKB">
        <authorList>
            <consortium name="Ensembl"/>
        </authorList>
    </citation>
    <scope>IDENTIFICATION</scope>
</reference>
<dbReference type="GO" id="GO:0042246">
    <property type="term" value="P:tissue regeneration"/>
    <property type="evidence" value="ECO:0007669"/>
    <property type="project" value="InterPro"/>
</dbReference>
<evidence type="ECO:0000256" key="3">
    <source>
        <dbReference type="ARBA" id="ARBA00022692"/>
    </source>
</evidence>
<gene>
    <name evidence="8" type="primary">LOC107699586</name>
</gene>
<evidence type="ECO:0000256" key="6">
    <source>
        <dbReference type="ARBA" id="ARBA00023136"/>
    </source>
</evidence>
<dbReference type="InterPro" id="IPR007007">
    <property type="entry name" value="Ninjurin"/>
</dbReference>
<evidence type="ECO:0000313" key="9">
    <source>
        <dbReference type="Proteomes" id="UP000472260"/>
    </source>
</evidence>
<accession>A0A671QQI1</accession>